<comment type="pathway">
    <text evidence="1 6">Purine metabolism; IMP biosynthesis via de novo pathway; N(2)-formyl-N(1)-(5-phospho-D-ribosyl)glycinamide from N(1)-(5-phospho-D-ribosyl)glycinamide (10-formyl THF route): step 1/1.</text>
</comment>
<evidence type="ECO:0000256" key="6">
    <source>
        <dbReference type="HAMAP-Rule" id="MF_01930"/>
    </source>
</evidence>
<dbReference type="Pfam" id="PF00551">
    <property type="entry name" value="Formyl_trans_N"/>
    <property type="match status" value="1"/>
</dbReference>
<dbReference type="PANTHER" id="PTHR43369:SF2">
    <property type="entry name" value="PHOSPHORIBOSYLGLYCINAMIDE FORMYLTRANSFERASE"/>
    <property type="match status" value="1"/>
</dbReference>
<evidence type="ECO:0000256" key="4">
    <source>
        <dbReference type="ARBA" id="ARBA00038440"/>
    </source>
</evidence>
<dbReference type="EC" id="2.1.2.2" evidence="6"/>
<evidence type="ECO:0000256" key="5">
    <source>
        <dbReference type="ARBA" id="ARBA00047664"/>
    </source>
</evidence>
<dbReference type="NCBIfam" id="TIGR00639">
    <property type="entry name" value="PurN"/>
    <property type="match status" value="1"/>
</dbReference>
<gene>
    <name evidence="6" type="primary">purN</name>
    <name evidence="8" type="ORF">J2Z31_001490</name>
</gene>
<feature type="binding site" evidence="6">
    <location>
        <begin position="19"/>
        <end position="21"/>
    </location>
    <ligand>
        <name>N(1)-(5-phospho-beta-D-ribosyl)glycinamide</name>
        <dbReference type="ChEBI" id="CHEBI:143788"/>
    </ligand>
</feature>
<dbReference type="InterPro" id="IPR004607">
    <property type="entry name" value="GART"/>
</dbReference>
<dbReference type="SUPFAM" id="SSF53328">
    <property type="entry name" value="Formyltransferase"/>
    <property type="match status" value="1"/>
</dbReference>
<evidence type="ECO:0000313" key="9">
    <source>
        <dbReference type="Proteomes" id="UP000730739"/>
    </source>
</evidence>
<sequence>MSLTGGEKKKVAVFISGSGSNMLSLAKAAAEPEFPAEIVAVISDKAEAGGLARAAAIGIPTFAFVRKDFASKEAHEAAILAELDRLQPDVICLAGYMRLLSAAFIQRHEGRILNIHPSLLPLFPGLHTHQRAIDAGMKIAGCTVHFVTEGMDDGPIIAQAAVPILAGDTPETLASRVLTVEHRIYRLALRLVAEGKVEMKSGCAVSHAVSEATGALISPAV</sequence>
<dbReference type="InterPro" id="IPR036477">
    <property type="entry name" value="Formyl_transf_N_sf"/>
</dbReference>
<keyword evidence="2 6" id="KW-0808">Transferase</keyword>
<name>A0ABS4QWJ1_9HYPH</name>
<dbReference type="GO" id="GO:0004644">
    <property type="term" value="F:phosphoribosylglycinamide formyltransferase activity"/>
    <property type="evidence" value="ECO:0007669"/>
    <property type="project" value="UniProtKB-EC"/>
</dbReference>
<feature type="site" description="Raises pKa of active site His" evidence="6">
    <location>
        <position position="152"/>
    </location>
</feature>
<dbReference type="CDD" id="cd08645">
    <property type="entry name" value="FMT_core_GART"/>
    <property type="match status" value="1"/>
</dbReference>
<organism evidence="8 9">
    <name type="scientific">Sinorhizobium kostiense</name>
    <dbReference type="NCBI Taxonomy" id="76747"/>
    <lineage>
        <taxon>Bacteria</taxon>
        <taxon>Pseudomonadati</taxon>
        <taxon>Pseudomonadota</taxon>
        <taxon>Alphaproteobacteria</taxon>
        <taxon>Hyphomicrobiales</taxon>
        <taxon>Rhizobiaceae</taxon>
        <taxon>Sinorhizobium/Ensifer group</taxon>
        <taxon>Sinorhizobium</taxon>
    </lineage>
</organism>
<dbReference type="PANTHER" id="PTHR43369">
    <property type="entry name" value="PHOSPHORIBOSYLGLYCINAMIDE FORMYLTRANSFERASE"/>
    <property type="match status" value="1"/>
</dbReference>
<dbReference type="RefSeq" id="WP_209601260.1">
    <property type="nucleotide sequence ID" value="NZ_JAGILA010000002.1"/>
</dbReference>
<dbReference type="PROSITE" id="PS00373">
    <property type="entry name" value="GART"/>
    <property type="match status" value="1"/>
</dbReference>
<comment type="catalytic activity">
    <reaction evidence="5 6">
        <text>N(1)-(5-phospho-beta-D-ribosyl)glycinamide + (6R)-10-formyltetrahydrofolate = N(2)-formyl-N(1)-(5-phospho-beta-D-ribosyl)glycinamide + (6S)-5,6,7,8-tetrahydrofolate + H(+)</text>
        <dbReference type="Rhea" id="RHEA:15053"/>
        <dbReference type="ChEBI" id="CHEBI:15378"/>
        <dbReference type="ChEBI" id="CHEBI:57453"/>
        <dbReference type="ChEBI" id="CHEBI:143788"/>
        <dbReference type="ChEBI" id="CHEBI:147286"/>
        <dbReference type="ChEBI" id="CHEBI:195366"/>
        <dbReference type="EC" id="2.1.2.2"/>
    </reaction>
</comment>
<dbReference type="HAMAP" id="MF_01930">
    <property type="entry name" value="PurN"/>
    <property type="match status" value="1"/>
</dbReference>
<evidence type="ECO:0000256" key="1">
    <source>
        <dbReference type="ARBA" id="ARBA00005054"/>
    </source>
</evidence>
<evidence type="ECO:0000313" key="8">
    <source>
        <dbReference type="EMBL" id="MBP2234998.1"/>
    </source>
</evidence>
<dbReference type="Gene3D" id="3.40.50.170">
    <property type="entry name" value="Formyl transferase, N-terminal domain"/>
    <property type="match status" value="1"/>
</dbReference>
<feature type="binding site" evidence="6">
    <location>
        <begin position="97"/>
        <end position="100"/>
    </location>
    <ligand>
        <name>(6R)-10-formyltetrahydrofolate</name>
        <dbReference type="ChEBI" id="CHEBI:195366"/>
    </ligand>
</feature>
<keyword evidence="9" id="KW-1185">Reference proteome</keyword>
<comment type="caution">
    <text evidence="8">The sequence shown here is derived from an EMBL/GenBank/DDBJ whole genome shotgun (WGS) entry which is preliminary data.</text>
</comment>
<dbReference type="EMBL" id="JAGILA010000002">
    <property type="protein sequence ID" value="MBP2234998.1"/>
    <property type="molecule type" value="Genomic_DNA"/>
</dbReference>
<accession>A0ABS4QWJ1</accession>
<dbReference type="InterPro" id="IPR001555">
    <property type="entry name" value="GART_AS"/>
</dbReference>
<protein>
    <recommendedName>
        <fullName evidence="6">Phosphoribosylglycinamide formyltransferase</fullName>
        <ecNumber evidence="6">2.1.2.2</ecNumber>
    </recommendedName>
    <alternativeName>
        <fullName evidence="6">5'-phosphoribosylglycinamide transformylase</fullName>
    </alternativeName>
    <alternativeName>
        <fullName evidence="6">GAR transformylase</fullName>
        <shortName evidence="6">GART</shortName>
    </alternativeName>
</protein>
<comment type="function">
    <text evidence="6">Catalyzes the transfer of a formyl group from 10-formyltetrahydrofolate to 5-phospho-ribosyl-glycinamide (GAR), producing 5-phospho-ribosyl-N-formylglycinamide (FGAR) and tetrahydrofolate.</text>
</comment>
<comment type="similarity">
    <text evidence="4 6">Belongs to the GART family.</text>
</comment>
<proteinExistence type="inferred from homology"/>
<feature type="binding site" evidence="6">
    <location>
        <position position="114"/>
    </location>
    <ligand>
        <name>(6R)-10-formyltetrahydrofolate</name>
        <dbReference type="ChEBI" id="CHEBI:195366"/>
    </ligand>
</feature>
<keyword evidence="3 6" id="KW-0658">Purine biosynthesis</keyword>
<feature type="active site" description="Proton donor" evidence="6">
    <location>
        <position position="116"/>
    </location>
</feature>
<feature type="binding site" evidence="6">
    <location>
        <position position="72"/>
    </location>
    <ligand>
        <name>(6R)-10-formyltetrahydrofolate</name>
        <dbReference type="ChEBI" id="CHEBI:195366"/>
    </ligand>
</feature>
<evidence type="ECO:0000259" key="7">
    <source>
        <dbReference type="Pfam" id="PF00551"/>
    </source>
</evidence>
<evidence type="ECO:0000256" key="3">
    <source>
        <dbReference type="ARBA" id="ARBA00022755"/>
    </source>
</evidence>
<reference evidence="8 9" key="1">
    <citation type="submission" date="2021-03" db="EMBL/GenBank/DDBJ databases">
        <title>Genomic Encyclopedia of Type Strains, Phase IV (KMG-IV): sequencing the most valuable type-strain genomes for metagenomic binning, comparative biology and taxonomic classification.</title>
        <authorList>
            <person name="Goeker M."/>
        </authorList>
    </citation>
    <scope>NUCLEOTIDE SEQUENCE [LARGE SCALE GENOMIC DNA]</scope>
    <source>
        <strain evidence="8 9">DSM 13372</strain>
    </source>
</reference>
<dbReference type="Proteomes" id="UP000730739">
    <property type="component" value="Unassembled WGS sequence"/>
</dbReference>
<dbReference type="InterPro" id="IPR002376">
    <property type="entry name" value="Formyl_transf_N"/>
</dbReference>
<feature type="domain" description="Formyl transferase N-terminal" evidence="7">
    <location>
        <begin position="9"/>
        <end position="188"/>
    </location>
</feature>
<evidence type="ECO:0000256" key="2">
    <source>
        <dbReference type="ARBA" id="ARBA00022679"/>
    </source>
</evidence>